<feature type="domain" description="DUF3475" evidence="1">
    <location>
        <begin position="48"/>
        <end position="91"/>
    </location>
</feature>
<dbReference type="Proteomes" id="UP000631114">
    <property type="component" value="Unassembled WGS sequence"/>
</dbReference>
<reference evidence="2 3" key="1">
    <citation type="submission" date="2020-10" db="EMBL/GenBank/DDBJ databases">
        <title>The Coptis chinensis genome and diversification of protoberbering-type alkaloids.</title>
        <authorList>
            <person name="Wang B."/>
            <person name="Shu S."/>
            <person name="Song C."/>
            <person name="Liu Y."/>
        </authorList>
    </citation>
    <scope>NUCLEOTIDE SEQUENCE [LARGE SCALE GENOMIC DNA]</scope>
    <source>
        <strain evidence="2">HL-2020</strain>
        <tissue evidence="2">Leaf</tissue>
    </source>
</reference>
<name>A0A835HBM9_9MAGN</name>
<dbReference type="AlphaFoldDB" id="A0A835HBM9"/>
<evidence type="ECO:0000313" key="2">
    <source>
        <dbReference type="EMBL" id="KAF9596926.1"/>
    </source>
</evidence>
<dbReference type="Pfam" id="PF11961">
    <property type="entry name" value="DUF3475"/>
    <property type="match status" value="1"/>
</dbReference>
<organism evidence="2 3">
    <name type="scientific">Coptis chinensis</name>
    <dbReference type="NCBI Taxonomy" id="261450"/>
    <lineage>
        <taxon>Eukaryota</taxon>
        <taxon>Viridiplantae</taxon>
        <taxon>Streptophyta</taxon>
        <taxon>Embryophyta</taxon>
        <taxon>Tracheophyta</taxon>
        <taxon>Spermatophyta</taxon>
        <taxon>Magnoliopsida</taxon>
        <taxon>Ranunculales</taxon>
        <taxon>Ranunculaceae</taxon>
        <taxon>Coptidoideae</taxon>
        <taxon>Coptis</taxon>
    </lineage>
</organism>
<keyword evidence="3" id="KW-1185">Reference proteome</keyword>
<evidence type="ECO:0000259" key="1">
    <source>
        <dbReference type="Pfam" id="PF11961"/>
    </source>
</evidence>
<dbReference type="InterPro" id="IPR045021">
    <property type="entry name" value="PSI1/2/3"/>
</dbReference>
<dbReference type="PANTHER" id="PTHR31730:SF32">
    <property type="entry name" value="PROTEIN PSK SIMULATOR 1"/>
    <property type="match status" value="1"/>
</dbReference>
<sequence length="133" mass="14864">GGLTGLVVATVGLTTEAAQHHENNDCAYKKSKRMKWWRSPEPSTTTGVTFMQSLSKENIEHLKEVVLPSEGVQCLVSKDMEDFLRIAAADKRMGTEVVTQKQLKGRSRNSDATTDDHGLVYNCVFIDEHWGIR</sequence>
<accession>A0A835HBM9</accession>
<gene>
    <name evidence="2" type="ORF">IFM89_014490</name>
</gene>
<proteinExistence type="predicted"/>
<protein>
    <recommendedName>
        <fullName evidence="1">DUF3475 domain-containing protein</fullName>
    </recommendedName>
</protein>
<dbReference type="PANTHER" id="PTHR31730">
    <property type="entry name" value="OS01G0873900 PROTEIN"/>
    <property type="match status" value="1"/>
</dbReference>
<feature type="non-terminal residue" evidence="2">
    <location>
        <position position="1"/>
    </location>
</feature>
<dbReference type="GO" id="GO:0045927">
    <property type="term" value="P:positive regulation of growth"/>
    <property type="evidence" value="ECO:0007669"/>
    <property type="project" value="InterPro"/>
</dbReference>
<dbReference type="EMBL" id="JADFTS010000007">
    <property type="protein sequence ID" value="KAF9596926.1"/>
    <property type="molecule type" value="Genomic_DNA"/>
</dbReference>
<dbReference type="InterPro" id="IPR021864">
    <property type="entry name" value="DUF3475"/>
</dbReference>
<comment type="caution">
    <text evidence="2">The sequence shown here is derived from an EMBL/GenBank/DDBJ whole genome shotgun (WGS) entry which is preliminary data.</text>
</comment>
<evidence type="ECO:0000313" key="3">
    <source>
        <dbReference type="Proteomes" id="UP000631114"/>
    </source>
</evidence>